<dbReference type="Gene3D" id="3.40.50.300">
    <property type="entry name" value="P-loop containing nucleotide triphosphate hydrolases"/>
    <property type="match status" value="1"/>
</dbReference>
<dbReference type="Pfam" id="PF00005">
    <property type="entry name" value="ABC_tran"/>
    <property type="match status" value="1"/>
</dbReference>
<dbReference type="InterPro" id="IPR017871">
    <property type="entry name" value="ABC_transporter-like_CS"/>
</dbReference>
<dbReference type="Proteomes" id="UP001499882">
    <property type="component" value="Unassembled WGS sequence"/>
</dbReference>
<keyword evidence="2" id="KW-0813">Transport</keyword>
<dbReference type="EMBL" id="BAABKN010000005">
    <property type="protein sequence ID" value="GAA4728075.1"/>
    <property type="molecule type" value="Genomic_DNA"/>
</dbReference>
<evidence type="ECO:0000256" key="3">
    <source>
        <dbReference type="ARBA" id="ARBA00022741"/>
    </source>
</evidence>
<dbReference type="InterPro" id="IPR003593">
    <property type="entry name" value="AAA+_ATPase"/>
</dbReference>
<evidence type="ECO:0000256" key="5">
    <source>
        <dbReference type="ARBA" id="ARBA00022970"/>
    </source>
</evidence>
<accession>A0ABP8YGR8</accession>
<proteinExistence type="inferred from homology"/>
<evidence type="ECO:0000313" key="7">
    <source>
        <dbReference type="EMBL" id="GAA4728075.1"/>
    </source>
</evidence>
<organism evidence="7 8">
    <name type="scientific">Nocardioides endophyticus</name>
    <dbReference type="NCBI Taxonomy" id="1353775"/>
    <lineage>
        <taxon>Bacteria</taxon>
        <taxon>Bacillati</taxon>
        <taxon>Actinomycetota</taxon>
        <taxon>Actinomycetes</taxon>
        <taxon>Propionibacteriales</taxon>
        <taxon>Nocardioidaceae</taxon>
        <taxon>Nocardioides</taxon>
    </lineage>
</organism>
<keyword evidence="5" id="KW-0029">Amino-acid transport</keyword>
<dbReference type="PANTHER" id="PTHR43820:SF4">
    <property type="entry name" value="HIGH-AFFINITY BRANCHED-CHAIN AMINO ACID TRANSPORT ATP-BINDING PROTEIN LIVF"/>
    <property type="match status" value="1"/>
</dbReference>
<evidence type="ECO:0000313" key="8">
    <source>
        <dbReference type="Proteomes" id="UP001499882"/>
    </source>
</evidence>
<evidence type="ECO:0000256" key="2">
    <source>
        <dbReference type="ARBA" id="ARBA00022448"/>
    </source>
</evidence>
<dbReference type="InterPro" id="IPR052156">
    <property type="entry name" value="BCAA_Transport_ATP-bd_LivF"/>
</dbReference>
<dbReference type="PANTHER" id="PTHR43820">
    <property type="entry name" value="HIGH-AFFINITY BRANCHED-CHAIN AMINO ACID TRANSPORT ATP-BINDING PROTEIN LIVF"/>
    <property type="match status" value="1"/>
</dbReference>
<dbReference type="RefSeq" id="WP_425577318.1">
    <property type="nucleotide sequence ID" value="NZ_BAABKN010000005.1"/>
</dbReference>
<dbReference type="InterPro" id="IPR027417">
    <property type="entry name" value="P-loop_NTPase"/>
</dbReference>
<dbReference type="PROSITE" id="PS50893">
    <property type="entry name" value="ABC_TRANSPORTER_2"/>
    <property type="match status" value="1"/>
</dbReference>
<evidence type="ECO:0000259" key="6">
    <source>
        <dbReference type="PROSITE" id="PS50893"/>
    </source>
</evidence>
<keyword evidence="8" id="KW-1185">Reference proteome</keyword>
<feature type="domain" description="ABC transporter" evidence="6">
    <location>
        <begin position="4"/>
        <end position="235"/>
    </location>
</feature>
<evidence type="ECO:0000256" key="4">
    <source>
        <dbReference type="ARBA" id="ARBA00022840"/>
    </source>
</evidence>
<dbReference type="PROSITE" id="PS00211">
    <property type="entry name" value="ABC_TRANSPORTER_1"/>
    <property type="match status" value="1"/>
</dbReference>
<comment type="similarity">
    <text evidence="1">Belongs to the ABC transporter superfamily.</text>
</comment>
<reference evidence="8" key="1">
    <citation type="journal article" date="2019" name="Int. J. Syst. Evol. Microbiol.">
        <title>The Global Catalogue of Microorganisms (GCM) 10K type strain sequencing project: providing services to taxonomists for standard genome sequencing and annotation.</title>
        <authorList>
            <consortium name="The Broad Institute Genomics Platform"/>
            <consortium name="The Broad Institute Genome Sequencing Center for Infectious Disease"/>
            <person name="Wu L."/>
            <person name="Ma J."/>
        </authorList>
    </citation>
    <scope>NUCLEOTIDE SEQUENCE [LARGE SCALE GENOMIC DNA]</scope>
    <source>
        <strain evidence="8">JCM 18532</strain>
    </source>
</reference>
<dbReference type="GO" id="GO:0005524">
    <property type="term" value="F:ATP binding"/>
    <property type="evidence" value="ECO:0007669"/>
    <property type="project" value="UniProtKB-KW"/>
</dbReference>
<name>A0ABP8YGR8_9ACTN</name>
<protein>
    <submittedName>
        <fullName evidence="7">ABC transporter ATP-binding protein</fullName>
    </submittedName>
</protein>
<dbReference type="SMART" id="SM00382">
    <property type="entry name" value="AAA"/>
    <property type="match status" value="1"/>
</dbReference>
<evidence type="ECO:0000256" key="1">
    <source>
        <dbReference type="ARBA" id="ARBA00005417"/>
    </source>
</evidence>
<dbReference type="CDD" id="cd03224">
    <property type="entry name" value="ABC_TM1139_LivF_branched"/>
    <property type="match status" value="1"/>
</dbReference>
<gene>
    <name evidence="7" type="ORF">GCM10023350_09020</name>
</gene>
<comment type="caution">
    <text evidence="7">The sequence shown here is derived from an EMBL/GenBank/DDBJ whole genome shotgun (WGS) entry which is preliminary data.</text>
</comment>
<dbReference type="InterPro" id="IPR003439">
    <property type="entry name" value="ABC_transporter-like_ATP-bd"/>
</dbReference>
<sequence length="235" mass="25435">MTLLKISGLSAGYGQVSVLHDIDLTVEQGELVTVIGTNGAGKTTLLRTISGLMKPSSGAVHFDGRDVTRLDGPATARAGIAHVPENRRVFTGLSVFENLKLGGFVARRDRKQRDEDLTRLVGQFPILEERRNQAAGSLSGGEQQMLAIAMALMARPKLLILDEPSLGLAPLVTQRVFDEIERLHREGVTILLVEQLANQALQIADRGVVLKLGHVAALGTARELMNDESVQRAYL</sequence>
<keyword evidence="3" id="KW-0547">Nucleotide-binding</keyword>
<keyword evidence="4 7" id="KW-0067">ATP-binding</keyword>
<dbReference type="SUPFAM" id="SSF52540">
    <property type="entry name" value="P-loop containing nucleoside triphosphate hydrolases"/>
    <property type="match status" value="1"/>
</dbReference>